<dbReference type="RefSeq" id="WP_378016198.1">
    <property type="nucleotide sequence ID" value="NZ_JBHSKT010000002.1"/>
</dbReference>
<dbReference type="PANTHER" id="PTHR43792:SF1">
    <property type="entry name" value="N-ACETYLTRANSFERASE DOMAIN-CONTAINING PROTEIN"/>
    <property type="match status" value="1"/>
</dbReference>
<keyword evidence="2" id="KW-0808">Transferase</keyword>
<protein>
    <submittedName>
        <fullName evidence="2">GNAT family N-acetyltransferase</fullName>
        <ecNumber evidence="2">2.3.-.-</ecNumber>
    </submittedName>
</protein>
<feature type="domain" description="N-acetyltransferase" evidence="1">
    <location>
        <begin position="11"/>
        <end position="168"/>
    </location>
</feature>
<dbReference type="SUPFAM" id="SSF55729">
    <property type="entry name" value="Acyl-CoA N-acyltransferases (Nat)"/>
    <property type="match status" value="1"/>
</dbReference>
<dbReference type="InterPro" id="IPR016181">
    <property type="entry name" value="Acyl_CoA_acyltransferase"/>
</dbReference>
<evidence type="ECO:0000313" key="3">
    <source>
        <dbReference type="Proteomes" id="UP001596161"/>
    </source>
</evidence>
<dbReference type="EMBL" id="JBHSKT010000002">
    <property type="protein sequence ID" value="MFC5269818.1"/>
    <property type="molecule type" value="Genomic_DNA"/>
</dbReference>
<evidence type="ECO:0000313" key="2">
    <source>
        <dbReference type="EMBL" id="MFC5269818.1"/>
    </source>
</evidence>
<comment type="caution">
    <text evidence="2">The sequence shown here is derived from an EMBL/GenBank/DDBJ whole genome shotgun (WGS) entry which is preliminary data.</text>
</comment>
<dbReference type="InterPro" id="IPR000182">
    <property type="entry name" value="GNAT_dom"/>
</dbReference>
<organism evidence="2 3">
    <name type="scientific">Adhaeribacter terreus</name>
    <dbReference type="NCBI Taxonomy" id="529703"/>
    <lineage>
        <taxon>Bacteria</taxon>
        <taxon>Pseudomonadati</taxon>
        <taxon>Bacteroidota</taxon>
        <taxon>Cytophagia</taxon>
        <taxon>Cytophagales</taxon>
        <taxon>Hymenobacteraceae</taxon>
        <taxon>Adhaeribacter</taxon>
    </lineage>
</organism>
<keyword evidence="2" id="KW-0012">Acyltransferase</keyword>
<gene>
    <name evidence="2" type="ORF">ACFPIB_04295</name>
</gene>
<dbReference type="PROSITE" id="PS51186">
    <property type="entry name" value="GNAT"/>
    <property type="match status" value="1"/>
</dbReference>
<dbReference type="Gene3D" id="3.40.630.30">
    <property type="match status" value="1"/>
</dbReference>
<dbReference type="GO" id="GO:0016746">
    <property type="term" value="F:acyltransferase activity"/>
    <property type="evidence" value="ECO:0007669"/>
    <property type="project" value="UniProtKB-KW"/>
</dbReference>
<proteinExistence type="predicted"/>
<accession>A0ABW0E9A8</accession>
<dbReference type="InterPro" id="IPR051531">
    <property type="entry name" value="N-acetyltransferase"/>
</dbReference>
<name>A0ABW0E9A8_9BACT</name>
<dbReference type="Proteomes" id="UP001596161">
    <property type="component" value="Unassembled WGS sequence"/>
</dbReference>
<sequence length="174" mass="20032">MGKFILETDRLLLREIGPEDARKMYELNLDPEVIKYTGDPPFESELAAENFIRNYPDYSKNGYGRWLVVRKTDDEILGWCGLKFLPETQETDVGYRFFKKFWGMGYATEAAEACLEYGFKNLGLQTIVARAMHENPASIQVMKKIGMAYWKETDCAHEPAVCYKITKAEFAGKK</sequence>
<dbReference type="EC" id="2.3.-.-" evidence="2"/>
<keyword evidence="3" id="KW-1185">Reference proteome</keyword>
<reference evidence="3" key="1">
    <citation type="journal article" date="2019" name="Int. J. Syst. Evol. Microbiol.">
        <title>The Global Catalogue of Microorganisms (GCM) 10K type strain sequencing project: providing services to taxonomists for standard genome sequencing and annotation.</title>
        <authorList>
            <consortium name="The Broad Institute Genomics Platform"/>
            <consortium name="The Broad Institute Genome Sequencing Center for Infectious Disease"/>
            <person name="Wu L."/>
            <person name="Ma J."/>
        </authorList>
    </citation>
    <scope>NUCLEOTIDE SEQUENCE [LARGE SCALE GENOMIC DNA]</scope>
    <source>
        <strain evidence="3">KACC 12602</strain>
    </source>
</reference>
<dbReference type="Pfam" id="PF13302">
    <property type="entry name" value="Acetyltransf_3"/>
    <property type="match status" value="1"/>
</dbReference>
<dbReference type="PANTHER" id="PTHR43792">
    <property type="entry name" value="GNAT FAMILY, PUTATIVE (AFU_ORTHOLOGUE AFUA_3G00765)-RELATED-RELATED"/>
    <property type="match status" value="1"/>
</dbReference>
<evidence type="ECO:0000259" key="1">
    <source>
        <dbReference type="PROSITE" id="PS51186"/>
    </source>
</evidence>